<comment type="caution">
    <text evidence="2">The sequence shown here is derived from an EMBL/GenBank/DDBJ whole genome shotgun (WGS) entry which is preliminary data.</text>
</comment>
<gene>
    <name evidence="2" type="ORF">PGT21_035664</name>
    <name evidence="1" type="ORF">PGTUg99_027435</name>
</gene>
<dbReference type="EMBL" id="VDEP01000475">
    <property type="protein sequence ID" value="KAA1073098.1"/>
    <property type="molecule type" value="Genomic_DNA"/>
</dbReference>
<protein>
    <submittedName>
        <fullName evidence="2">Uncharacterized protein</fullName>
    </submittedName>
</protein>
<reference evidence="3 4" key="1">
    <citation type="submission" date="2019-05" db="EMBL/GenBank/DDBJ databases">
        <title>Emergence of the Ug99 lineage of the wheat stem rust pathogen through somatic hybridization.</title>
        <authorList>
            <person name="Li F."/>
            <person name="Upadhyaya N.M."/>
            <person name="Sperschneider J."/>
            <person name="Matny O."/>
            <person name="Nguyen-Phuc H."/>
            <person name="Mago R."/>
            <person name="Raley C."/>
            <person name="Miller M.E."/>
            <person name="Silverstein K.A.T."/>
            <person name="Henningsen E."/>
            <person name="Hirsch C.D."/>
            <person name="Visser B."/>
            <person name="Pretorius Z.A."/>
            <person name="Steffenson B.J."/>
            <person name="Schwessinger B."/>
            <person name="Dodds P.N."/>
            <person name="Figueroa M."/>
        </authorList>
    </citation>
    <scope>NUCLEOTIDE SEQUENCE [LARGE SCALE GENOMIC DNA]</scope>
    <source>
        <strain evidence="2">21-0</strain>
        <strain evidence="1 4">Ug99</strain>
    </source>
</reference>
<proteinExistence type="predicted"/>
<evidence type="ECO:0000313" key="1">
    <source>
        <dbReference type="EMBL" id="KAA1073098.1"/>
    </source>
</evidence>
<organism evidence="2 3">
    <name type="scientific">Puccinia graminis f. sp. tritici</name>
    <dbReference type="NCBI Taxonomy" id="56615"/>
    <lineage>
        <taxon>Eukaryota</taxon>
        <taxon>Fungi</taxon>
        <taxon>Dikarya</taxon>
        <taxon>Basidiomycota</taxon>
        <taxon>Pucciniomycotina</taxon>
        <taxon>Pucciniomycetes</taxon>
        <taxon>Pucciniales</taxon>
        <taxon>Pucciniaceae</taxon>
        <taxon>Puccinia</taxon>
    </lineage>
</organism>
<dbReference type="AlphaFoldDB" id="A0A5B0N9I5"/>
<sequence>MTLIGLTTPPAEATDAKPIVRTERGWNLEDFCSDWDHLSDTARSTIKLTLSVDLSIRYRDLKPASKLYNTICEAYEKNTRARRLALEDAFWTAKHDPNIPIAKWIARIRNAATDLATVKLTRTLCPSTVLSPVIQSTSSLSLVIFWNL</sequence>
<dbReference type="Pfam" id="PF14223">
    <property type="entry name" value="Retrotran_gag_2"/>
    <property type="match status" value="1"/>
</dbReference>
<name>A0A5B0N9I5_PUCGR</name>
<evidence type="ECO:0000313" key="4">
    <source>
        <dbReference type="Proteomes" id="UP000325313"/>
    </source>
</evidence>
<dbReference type="Proteomes" id="UP000325313">
    <property type="component" value="Unassembled WGS sequence"/>
</dbReference>
<dbReference type="OrthoDB" id="2504811at2759"/>
<accession>A0A5B0N9I5</accession>
<evidence type="ECO:0000313" key="2">
    <source>
        <dbReference type="EMBL" id="KAA1084810.1"/>
    </source>
</evidence>
<evidence type="ECO:0000313" key="3">
    <source>
        <dbReference type="Proteomes" id="UP000324748"/>
    </source>
</evidence>
<dbReference type="Proteomes" id="UP000324748">
    <property type="component" value="Unassembled WGS sequence"/>
</dbReference>
<dbReference type="EMBL" id="VSWC01000118">
    <property type="protein sequence ID" value="KAA1084810.1"/>
    <property type="molecule type" value="Genomic_DNA"/>
</dbReference>
<keyword evidence="3" id="KW-1185">Reference proteome</keyword>